<name>A0A8J2SZI1_9STRA</name>
<dbReference type="PANTHER" id="PTHR13812">
    <property type="entry name" value="KETIMINE REDUCTASE MU-CRYSTALLIN"/>
    <property type="match status" value="1"/>
</dbReference>
<dbReference type="Gene3D" id="3.30.1780.10">
    <property type="entry name" value="ornithine cyclodeaminase, domain 1"/>
    <property type="match status" value="1"/>
</dbReference>
<dbReference type="OrthoDB" id="41492at2759"/>
<accession>A0A8J2SZI1</accession>
<proteinExistence type="inferred from homology"/>
<keyword evidence="3" id="KW-1185">Reference proteome</keyword>
<dbReference type="AlphaFoldDB" id="A0A8J2SZI1"/>
<reference evidence="2" key="1">
    <citation type="submission" date="2021-11" db="EMBL/GenBank/DDBJ databases">
        <authorList>
            <consortium name="Genoscope - CEA"/>
            <person name="William W."/>
        </authorList>
    </citation>
    <scope>NUCLEOTIDE SEQUENCE</scope>
</reference>
<dbReference type="PANTHER" id="PTHR13812:SF19">
    <property type="entry name" value="KETIMINE REDUCTASE MU-CRYSTALLIN"/>
    <property type="match status" value="1"/>
</dbReference>
<dbReference type="Proteomes" id="UP000789595">
    <property type="component" value="Unassembled WGS sequence"/>
</dbReference>
<sequence>MARAAKAVQPDFKGVCYAPDGSHETFAAEMSAELGVPFTAMSSAEEMCGASDVIYTQTPGSTTCVEKSWLKPHATIICSGSDQPTKQEIPTDILKASKYVSDLTKQTSKVGELRSAIADGSMTEADVYAEIGEVCNGSKPGREGDELIVVDLTGTGAQDAAIGQVAWEKMG</sequence>
<dbReference type="SUPFAM" id="SSF51735">
    <property type="entry name" value="NAD(P)-binding Rossmann-fold domains"/>
    <property type="match status" value="1"/>
</dbReference>
<protein>
    <recommendedName>
        <fullName evidence="4">Ornithine cyclodeaminase</fullName>
    </recommendedName>
</protein>
<gene>
    <name evidence="2" type="ORF">PECAL_5P26520</name>
</gene>
<dbReference type="InterPro" id="IPR023401">
    <property type="entry name" value="ODC_N"/>
</dbReference>
<dbReference type="EMBL" id="CAKKNE010000005">
    <property type="protein sequence ID" value="CAH0378135.1"/>
    <property type="molecule type" value="Genomic_DNA"/>
</dbReference>
<evidence type="ECO:0000313" key="2">
    <source>
        <dbReference type="EMBL" id="CAH0378135.1"/>
    </source>
</evidence>
<dbReference type="Gene3D" id="3.40.50.720">
    <property type="entry name" value="NAD(P)-binding Rossmann-like Domain"/>
    <property type="match status" value="1"/>
</dbReference>
<organism evidence="2 3">
    <name type="scientific">Pelagomonas calceolata</name>
    <dbReference type="NCBI Taxonomy" id="35677"/>
    <lineage>
        <taxon>Eukaryota</taxon>
        <taxon>Sar</taxon>
        <taxon>Stramenopiles</taxon>
        <taxon>Ochrophyta</taxon>
        <taxon>Pelagophyceae</taxon>
        <taxon>Pelagomonadales</taxon>
        <taxon>Pelagomonadaceae</taxon>
        <taxon>Pelagomonas</taxon>
    </lineage>
</organism>
<dbReference type="Pfam" id="PF02423">
    <property type="entry name" value="OCD_Mu_crystall"/>
    <property type="match status" value="1"/>
</dbReference>
<evidence type="ECO:0008006" key="4">
    <source>
        <dbReference type="Google" id="ProtNLM"/>
    </source>
</evidence>
<comment type="similarity">
    <text evidence="1">Belongs to the ornithine cyclodeaminase/mu-crystallin family.</text>
</comment>
<dbReference type="InterPro" id="IPR003462">
    <property type="entry name" value="ODC_Mu_crystall"/>
</dbReference>
<dbReference type="InterPro" id="IPR036291">
    <property type="entry name" value="NAD(P)-bd_dom_sf"/>
</dbReference>
<comment type="caution">
    <text evidence="2">The sequence shown here is derived from an EMBL/GenBank/DDBJ whole genome shotgun (WGS) entry which is preliminary data.</text>
</comment>
<evidence type="ECO:0000313" key="3">
    <source>
        <dbReference type="Proteomes" id="UP000789595"/>
    </source>
</evidence>
<dbReference type="GO" id="GO:0005737">
    <property type="term" value="C:cytoplasm"/>
    <property type="evidence" value="ECO:0007669"/>
    <property type="project" value="TreeGrafter"/>
</dbReference>
<evidence type="ECO:0000256" key="1">
    <source>
        <dbReference type="ARBA" id="ARBA00008903"/>
    </source>
</evidence>